<accession>A0A6A5W4R7</accession>
<feature type="signal peptide" evidence="2">
    <location>
        <begin position="1"/>
        <end position="16"/>
    </location>
</feature>
<reference evidence="3" key="1">
    <citation type="journal article" date="2020" name="Stud. Mycol.">
        <title>101 Dothideomycetes genomes: a test case for predicting lifestyles and emergence of pathogens.</title>
        <authorList>
            <person name="Haridas S."/>
            <person name="Albert R."/>
            <person name="Binder M."/>
            <person name="Bloem J."/>
            <person name="Labutti K."/>
            <person name="Salamov A."/>
            <person name="Andreopoulos B."/>
            <person name="Baker S."/>
            <person name="Barry K."/>
            <person name="Bills G."/>
            <person name="Bluhm B."/>
            <person name="Cannon C."/>
            <person name="Castanera R."/>
            <person name="Culley D."/>
            <person name="Daum C."/>
            <person name="Ezra D."/>
            <person name="Gonzalez J."/>
            <person name="Henrissat B."/>
            <person name="Kuo A."/>
            <person name="Liang C."/>
            <person name="Lipzen A."/>
            <person name="Lutzoni F."/>
            <person name="Magnuson J."/>
            <person name="Mondo S."/>
            <person name="Nolan M."/>
            <person name="Ohm R."/>
            <person name="Pangilinan J."/>
            <person name="Park H.-J."/>
            <person name="Ramirez L."/>
            <person name="Alfaro M."/>
            <person name="Sun H."/>
            <person name="Tritt A."/>
            <person name="Yoshinaga Y."/>
            <person name="Zwiers L.-H."/>
            <person name="Turgeon B."/>
            <person name="Goodwin S."/>
            <person name="Spatafora J."/>
            <person name="Crous P."/>
            <person name="Grigoriev I."/>
        </authorList>
    </citation>
    <scope>NUCLEOTIDE SEQUENCE</scope>
    <source>
        <strain evidence="3">CBS 123094</strain>
    </source>
</reference>
<name>A0A6A5W4R7_9PLEO</name>
<dbReference type="EMBL" id="ML977620">
    <property type="protein sequence ID" value="KAF1996860.1"/>
    <property type="molecule type" value="Genomic_DNA"/>
</dbReference>
<feature type="region of interest" description="Disordered" evidence="1">
    <location>
        <begin position="143"/>
        <end position="194"/>
    </location>
</feature>
<sequence>MHPYHVLLLALPAVFASPVPKGQVSDGFYTATIIASQVPDDHAPTATVQASITVIDDHRPTATIEASVTGNDDDHRPTATVIASVTGDDSYYTATVIASQVPDDHAPTATLQSLATTATIPQLSSQAKSLTTMPLLLQFKRPSQSLTNMPPPLQLKHPSRSLKRLPLQPSGRSNSPVHRSHYASASARRTRLTV</sequence>
<gene>
    <name evidence="3" type="ORF">P154DRAFT_537656</name>
</gene>
<protein>
    <submittedName>
        <fullName evidence="3">Uncharacterized protein</fullName>
    </submittedName>
</protein>
<feature type="chain" id="PRO_5025672147" evidence="2">
    <location>
        <begin position="17"/>
        <end position="194"/>
    </location>
</feature>
<evidence type="ECO:0000313" key="3">
    <source>
        <dbReference type="EMBL" id="KAF1996860.1"/>
    </source>
</evidence>
<evidence type="ECO:0000256" key="1">
    <source>
        <dbReference type="SAM" id="MobiDB-lite"/>
    </source>
</evidence>
<evidence type="ECO:0000256" key="2">
    <source>
        <dbReference type="SAM" id="SignalP"/>
    </source>
</evidence>
<evidence type="ECO:0000313" key="4">
    <source>
        <dbReference type="Proteomes" id="UP000799779"/>
    </source>
</evidence>
<keyword evidence="2" id="KW-0732">Signal</keyword>
<keyword evidence="4" id="KW-1185">Reference proteome</keyword>
<dbReference type="AlphaFoldDB" id="A0A6A5W4R7"/>
<dbReference type="Proteomes" id="UP000799779">
    <property type="component" value="Unassembled WGS sequence"/>
</dbReference>
<organism evidence="3 4">
    <name type="scientific">Amniculicola lignicola CBS 123094</name>
    <dbReference type="NCBI Taxonomy" id="1392246"/>
    <lineage>
        <taxon>Eukaryota</taxon>
        <taxon>Fungi</taxon>
        <taxon>Dikarya</taxon>
        <taxon>Ascomycota</taxon>
        <taxon>Pezizomycotina</taxon>
        <taxon>Dothideomycetes</taxon>
        <taxon>Pleosporomycetidae</taxon>
        <taxon>Pleosporales</taxon>
        <taxon>Amniculicolaceae</taxon>
        <taxon>Amniculicola</taxon>
    </lineage>
</organism>
<proteinExistence type="predicted"/>